<name>A0A917S2V7_9BACL</name>
<gene>
    <name evidence="4" type="ORF">GCM10007968_16170</name>
</gene>
<evidence type="ECO:0000256" key="1">
    <source>
        <dbReference type="ARBA" id="ARBA00010792"/>
    </source>
</evidence>
<sequence>MSTLMHLLNNYGYLCLFFSLFIEMLALPVPNELLMSYVGYLAYQGKLNWGVAVLFGTLGCIAGVTVTYWLGRRLGAPFFYKYGRYIHLRKEGLDKFSQVFDRYGKSLLLFSSFIPGVRHVIGYMSGITKVSFRSYAIFSYLGYLIWVLTFIILGKLLGPRYELIATAFKKYFIILIAALSVLVILYYVIRYNRKSIKHWTIVAYRSLFTNFQSRLRLKLLIMGAAIVFAVLNSVMFGLTDDFFHQKSVMFNQNWIMIFSAAVSPGWYAFFEKTLFLSNIAAMIVTGILTCALILLLGKQKKLEIQMFFFMTVGGVLFVTYLPQLIGKLIGSVTSSGLQFEPDSQLIMALVLYGYFIYLITRYLKRYWAKIAANLLGFCLLIAAGLGPLYMQYQLPSDLMTDYILSGIWVSFMIMCLEFWRLILITDRLSHTEWEQRTQER</sequence>
<evidence type="ECO:0000313" key="4">
    <source>
        <dbReference type="EMBL" id="GGL52903.1"/>
    </source>
</evidence>
<feature type="transmembrane region" description="Helical" evidence="2">
    <location>
        <begin position="137"/>
        <end position="158"/>
    </location>
</feature>
<dbReference type="PANTHER" id="PTHR42709">
    <property type="entry name" value="ALKALINE PHOSPHATASE LIKE PROTEIN"/>
    <property type="match status" value="1"/>
</dbReference>
<dbReference type="InterPro" id="IPR032816">
    <property type="entry name" value="VTT_dom"/>
</dbReference>
<dbReference type="EMBL" id="BMOK01000005">
    <property type="protein sequence ID" value="GGL52903.1"/>
    <property type="molecule type" value="Genomic_DNA"/>
</dbReference>
<feature type="transmembrane region" description="Helical" evidence="2">
    <location>
        <begin position="170"/>
        <end position="189"/>
    </location>
</feature>
<comment type="similarity">
    <text evidence="1">Belongs to the DedA family.</text>
</comment>
<feature type="domain" description="VTT" evidence="3">
    <location>
        <begin position="29"/>
        <end position="155"/>
    </location>
</feature>
<feature type="transmembrane region" description="Helical" evidence="2">
    <location>
        <begin position="12"/>
        <end position="29"/>
    </location>
</feature>
<feature type="transmembrane region" description="Helical" evidence="2">
    <location>
        <begin position="49"/>
        <end position="71"/>
    </location>
</feature>
<keyword evidence="2" id="KW-1133">Transmembrane helix</keyword>
<feature type="transmembrane region" description="Helical" evidence="2">
    <location>
        <begin position="370"/>
        <end position="390"/>
    </location>
</feature>
<accession>A0A917S2V7</accession>
<feature type="transmembrane region" description="Helical" evidence="2">
    <location>
        <begin position="219"/>
        <end position="238"/>
    </location>
</feature>
<feature type="transmembrane region" description="Helical" evidence="2">
    <location>
        <begin position="307"/>
        <end position="325"/>
    </location>
</feature>
<dbReference type="GO" id="GO:0005886">
    <property type="term" value="C:plasma membrane"/>
    <property type="evidence" value="ECO:0007669"/>
    <property type="project" value="TreeGrafter"/>
</dbReference>
<dbReference type="PANTHER" id="PTHR42709:SF9">
    <property type="entry name" value="ALKALINE PHOSPHATASE LIKE PROTEIN"/>
    <property type="match status" value="1"/>
</dbReference>
<reference evidence="4" key="1">
    <citation type="journal article" date="2014" name="Int. J. Syst. Evol. Microbiol.">
        <title>Complete genome sequence of Corynebacterium casei LMG S-19264T (=DSM 44701T), isolated from a smear-ripened cheese.</title>
        <authorList>
            <consortium name="US DOE Joint Genome Institute (JGI-PGF)"/>
            <person name="Walter F."/>
            <person name="Albersmeier A."/>
            <person name="Kalinowski J."/>
            <person name="Ruckert C."/>
        </authorList>
    </citation>
    <scope>NUCLEOTIDE SEQUENCE</scope>
    <source>
        <strain evidence="4">JCM 15325</strain>
    </source>
</reference>
<comment type="caution">
    <text evidence="4">The sequence shown here is derived from an EMBL/GenBank/DDBJ whole genome shotgun (WGS) entry which is preliminary data.</text>
</comment>
<evidence type="ECO:0000256" key="2">
    <source>
        <dbReference type="SAM" id="Phobius"/>
    </source>
</evidence>
<dbReference type="InterPro" id="IPR051311">
    <property type="entry name" value="DedA_domain"/>
</dbReference>
<dbReference type="Proteomes" id="UP000654670">
    <property type="component" value="Unassembled WGS sequence"/>
</dbReference>
<evidence type="ECO:0000259" key="3">
    <source>
        <dbReference type="Pfam" id="PF09335"/>
    </source>
</evidence>
<organism evidence="4 5">
    <name type="scientific">Sporolactobacillus putidus</name>
    <dbReference type="NCBI Taxonomy" id="492735"/>
    <lineage>
        <taxon>Bacteria</taxon>
        <taxon>Bacillati</taxon>
        <taxon>Bacillota</taxon>
        <taxon>Bacilli</taxon>
        <taxon>Bacillales</taxon>
        <taxon>Sporolactobacillaceae</taxon>
        <taxon>Sporolactobacillus</taxon>
    </lineage>
</organism>
<evidence type="ECO:0000313" key="5">
    <source>
        <dbReference type="Proteomes" id="UP000654670"/>
    </source>
</evidence>
<reference evidence="4" key="2">
    <citation type="submission" date="2020-09" db="EMBL/GenBank/DDBJ databases">
        <authorList>
            <person name="Sun Q."/>
            <person name="Ohkuma M."/>
        </authorList>
    </citation>
    <scope>NUCLEOTIDE SEQUENCE</scope>
    <source>
        <strain evidence="4">JCM 15325</strain>
    </source>
</reference>
<keyword evidence="2" id="KW-0812">Transmembrane</keyword>
<feature type="transmembrane region" description="Helical" evidence="2">
    <location>
        <begin position="402"/>
        <end position="423"/>
    </location>
</feature>
<dbReference type="RefSeq" id="WP_188802586.1">
    <property type="nucleotide sequence ID" value="NZ_BMOK01000005.1"/>
</dbReference>
<dbReference type="AlphaFoldDB" id="A0A917S2V7"/>
<feature type="transmembrane region" description="Helical" evidence="2">
    <location>
        <begin position="345"/>
        <end position="363"/>
    </location>
</feature>
<keyword evidence="5" id="KW-1185">Reference proteome</keyword>
<feature type="transmembrane region" description="Helical" evidence="2">
    <location>
        <begin position="275"/>
        <end position="295"/>
    </location>
</feature>
<protein>
    <recommendedName>
        <fullName evidence="3">VTT domain-containing protein</fullName>
    </recommendedName>
</protein>
<proteinExistence type="inferred from homology"/>
<keyword evidence="2" id="KW-0472">Membrane</keyword>
<dbReference type="Pfam" id="PF09335">
    <property type="entry name" value="VTT_dom"/>
    <property type="match status" value="1"/>
</dbReference>